<dbReference type="EMBL" id="ABID01000008">
    <property type="protein sequence ID" value="EDQ03744.1"/>
    <property type="molecule type" value="Genomic_DNA"/>
</dbReference>
<proteinExistence type="predicted"/>
<keyword evidence="3" id="KW-1185">Reference proteome</keyword>
<feature type="region of interest" description="Disordered" evidence="1">
    <location>
        <begin position="1"/>
        <end position="28"/>
    </location>
</feature>
<evidence type="ECO:0000313" key="3">
    <source>
        <dbReference type="Proteomes" id="UP000003257"/>
    </source>
</evidence>
<name>A0ABP2D6C4_9RHOB</name>
<accession>A0ABP2D6C4</accession>
<evidence type="ECO:0000256" key="1">
    <source>
        <dbReference type="SAM" id="MobiDB-lite"/>
    </source>
</evidence>
<organism evidence="2 3">
    <name type="scientific">Sulfitobacter indolifex HEL-45</name>
    <dbReference type="NCBI Taxonomy" id="391624"/>
    <lineage>
        <taxon>Bacteria</taxon>
        <taxon>Pseudomonadati</taxon>
        <taxon>Pseudomonadota</taxon>
        <taxon>Alphaproteobacteria</taxon>
        <taxon>Rhodobacterales</taxon>
        <taxon>Roseobacteraceae</taxon>
        <taxon>Sulfitobacter</taxon>
    </lineage>
</organism>
<gene>
    <name evidence="2" type="ORF">OIHEL45_18046</name>
</gene>
<feature type="compositionally biased region" description="Polar residues" evidence="1">
    <location>
        <begin position="11"/>
        <end position="28"/>
    </location>
</feature>
<comment type="caution">
    <text evidence="2">The sequence shown here is derived from an EMBL/GenBank/DDBJ whole genome shotgun (WGS) entry which is preliminary data.</text>
</comment>
<reference evidence="2 3" key="1">
    <citation type="submission" date="2007-11" db="EMBL/GenBank/DDBJ databases">
        <authorList>
            <person name="Wagner-Dobler I."/>
            <person name="Ferriera S."/>
            <person name="Johnson J."/>
            <person name="Kravitz S."/>
            <person name="Beeson K."/>
            <person name="Sutton G."/>
            <person name="Rogers Y.-H."/>
            <person name="Friedman R."/>
            <person name="Frazier M."/>
            <person name="Venter J.C."/>
        </authorList>
    </citation>
    <scope>NUCLEOTIDE SEQUENCE [LARGE SCALE GENOMIC DNA]</scope>
    <source>
        <strain evidence="2 3">HEL-45</strain>
    </source>
</reference>
<dbReference type="Proteomes" id="UP000003257">
    <property type="component" value="Unassembled WGS sequence"/>
</dbReference>
<sequence>MMISAEKASPFTANGVENDSASGYQSGV</sequence>
<protein>
    <submittedName>
        <fullName evidence="2">Uncharacterized protein</fullName>
    </submittedName>
</protein>
<evidence type="ECO:0000313" key="2">
    <source>
        <dbReference type="EMBL" id="EDQ03744.1"/>
    </source>
</evidence>